<name>A0A383DGR6_9ZZZZ</name>
<organism evidence="1">
    <name type="scientific">marine metagenome</name>
    <dbReference type="NCBI Taxonomy" id="408172"/>
    <lineage>
        <taxon>unclassified sequences</taxon>
        <taxon>metagenomes</taxon>
        <taxon>ecological metagenomes</taxon>
    </lineage>
</organism>
<evidence type="ECO:0000313" key="1">
    <source>
        <dbReference type="EMBL" id="SVE43503.1"/>
    </source>
</evidence>
<reference evidence="1" key="1">
    <citation type="submission" date="2018-05" db="EMBL/GenBank/DDBJ databases">
        <authorList>
            <person name="Lanie J.A."/>
            <person name="Ng W.-L."/>
            <person name="Kazmierczak K.M."/>
            <person name="Andrzejewski T.M."/>
            <person name="Davidsen T.M."/>
            <person name="Wayne K.J."/>
            <person name="Tettelin H."/>
            <person name="Glass J.I."/>
            <person name="Rusch D."/>
            <person name="Podicherti R."/>
            <person name="Tsui H.-C.T."/>
            <person name="Winkler M.E."/>
        </authorList>
    </citation>
    <scope>NUCLEOTIDE SEQUENCE</scope>
</reference>
<dbReference type="AlphaFoldDB" id="A0A383DGR6"/>
<gene>
    <name evidence="1" type="ORF">METZ01_LOCUS496357</name>
</gene>
<dbReference type="EMBL" id="UINC01217065">
    <property type="protein sequence ID" value="SVE43503.1"/>
    <property type="molecule type" value="Genomic_DNA"/>
</dbReference>
<accession>A0A383DGR6</accession>
<feature type="non-terminal residue" evidence="1">
    <location>
        <position position="151"/>
    </location>
</feature>
<protein>
    <submittedName>
        <fullName evidence="1">Uncharacterized protein</fullName>
    </submittedName>
</protein>
<sequence length="151" mass="16134">MGDAGSESVARCLTATLGGDFYVDPQSYVVAHDPVDGTIVGRAPLPGSGVDNTITFRAGGRQQIVVAMRNAELVALAILRVEESLPQQVLDRTDADHAQFYTAVAALDHGDVDHLQQMVDADRTLLSAHGYLDESYPHVGFRGATLLHHVA</sequence>
<proteinExistence type="predicted"/>